<reference evidence="2" key="1">
    <citation type="journal article" date="2004" name="Nature">
        <title>Genome duplication in the teleost fish Tetraodon nigroviridis reveals the early vertebrate proto-karyotype.</title>
        <authorList>
            <person name="Jaillon O."/>
            <person name="Aury J.-M."/>
            <person name="Brunet F."/>
            <person name="Petit J.-L."/>
            <person name="Stange-Thomann N."/>
            <person name="Mauceli E."/>
            <person name="Bouneau L."/>
            <person name="Fischer C."/>
            <person name="Ozouf-Costaz C."/>
            <person name="Bernot A."/>
            <person name="Nicaud S."/>
            <person name="Jaffe D."/>
            <person name="Fisher S."/>
            <person name="Lutfalla G."/>
            <person name="Dossat C."/>
            <person name="Segurens B."/>
            <person name="Dasilva C."/>
            <person name="Salanoubat M."/>
            <person name="Levy M."/>
            <person name="Boudet N."/>
            <person name="Castellano S."/>
            <person name="Anthouard V."/>
            <person name="Jubin C."/>
            <person name="Castelli V."/>
            <person name="Katinka M."/>
            <person name="Vacherie B."/>
            <person name="Biemont C."/>
            <person name="Skalli Z."/>
            <person name="Cattolico L."/>
            <person name="Poulain J."/>
            <person name="De Berardinis V."/>
            <person name="Cruaud C."/>
            <person name="Duprat S."/>
            <person name="Brottier P."/>
            <person name="Coutanceau J.-P."/>
            <person name="Gouzy J."/>
            <person name="Parra G."/>
            <person name="Lardier G."/>
            <person name="Chapple C."/>
            <person name="McKernan K.J."/>
            <person name="McEwan P."/>
            <person name="Bosak S."/>
            <person name="Kellis M."/>
            <person name="Volff J.-N."/>
            <person name="Guigo R."/>
            <person name="Zody M.C."/>
            <person name="Mesirov J."/>
            <person name="Lindblad-Toh K."/>
            <person name="Birren B."/>
            <person name="Nusbaum C."/>
            <person name="Kahn D."/>
            <person name="Robinson-Rechavi M."/>
            <person name="Laudet V."/>
            <person name="Schachter V."/>
            <person name="Quetier F."/>
            <person name="Saurin W."/>
            <person name="Scarpelli C."/>
            <person name="Wincker P."/>
            <person name="Lander E.S."/>
            <person name="Weissenbach J."/>
            <person name="Roest Crollius H."/>
        </authorList>
    </citation>
    <scope>NUCLEOTIDE SEQUENCE [LARGE SCALE GENOMIC DNA]</scope>
</reference>
<protein>
    <submittedName>
        <fullName evidence="2">(spotted green pufferfish) hypothetical protein</fullName>
    </submittedName>
</protein>
<proteinExistence type="predicted"/>
<gene>
    <name evidence="2" type="ORF">GSTENG00001170001</name>
</gene>
<feature type="non-terminal residue" evidence="2">
    <location>
        <position position="1"/>
    </location>
</feature>
<feature type="compositionally biased region" description="Low complexity" evidence="1">
    <location>
        <begin position="129"/>
        <end position="140"/>
    </location>
</feature>
<evidence type="ECO:0000256" key="1">
    <source>
        <dbReference type="SAM" id="MobiDB-lite"/>
    </source>
</evidence>
<organism evidence="2">
    <name type="scientific">Tetraodon nigroviridis</name>
    <name type="common">Spotted green pufferfish</name>
    <name type="synonym">Chelonodon nigroviridis</name>
    <dbReference type="NCBI Taxonomy" id="99883"/>
    <lineage>
        <taxon>Eukaryota</taxon>
        <taxon>Metazoa</taxon>
        <taxon>Chordata</taxon>
        <taxon>Craniata</taxon>
        <taxon>Vertebrata</taxon>
        <taxon>Euteleostomi</taxon>
        <taxon>Actinopterygii</taxon>
        <taxon>Neopterygii</taxon>
        <taxon>Teleostei</taxon>
        <taxon>Neoteleostei</taxon>
        <taxon>Acanthomorphata</taxon>
        <taxon>Eupercaria</taxon>
        <taxon>Tetraodontiformes</taxon>
        <taxon>Tetradontoidea</taxon>
        <taxon>Tetraodontidae</taxon>
        <taxon>Tetraodon</taxon>
    </lineage>
</organism>
<evidence type="ECO:0000313" key="2">
    <source>
        <dbReference type="EMBL" id="CAF88055.1"/>
    </source>
</evidence>
<name>Q4TGC7_TETNG</name>
<feature type="region of interest" description="Disordered" evidence="1">
    <location>
        <begin position="1"/>
        <end position="43"/>
    </location>
</feature>
<dbReference type="KEGG" id="tng:GSTEN00001170G001"/>
<feature type="compositionally biased region" description="Basic residues" evidence="1">
    <location>
        <begin position="20"/>
        <end position="43"/>
    </location>
</feature>
<sequence length="174" mass="18713">LAAQHHQREPPLLPGDAGGHQRRRFPGHQKHGPHHMVHHGGSRPRREVAFFVGLTGLCSSSSGHLEPHAGLPQHSGLPRVDGLGRGPQRPADSSWPGSLPPRRCPTRATTPWWEPPCSTRATCRRPRRTPWGTDTTTRTPSASCQKVTGPSVAATAATRLCTRAGDALELAVVS</sequence>
<dbReference type="EMBL" id="CAAE01003785">
    <property type="protein sequence ID" value="CAF88055.1"/>
    <property type="molecule type" value="Genomic_DNA"/>
</dbReference>
<accession>Q4TGC7</accession>
<reference evidence="2" key="2">
    <citation type="submission" date="2004-02" db="EMBL/GenBank/DDBJ databases">
        <authorList>
            <consortium name="Genoscope"/>
            <consortium name="Whitehead Institute Centre for Genome Research"/>
        </authorList>
    </citation>
    <scope>NUCLEOTIDE SEQUENCE</scope>
</reference>
<feature type="region of interest" description="Disordered" evidence="1">
    <location>
        <begin position="124"/>
        <end position="144"/>
    </location>
</feature>
<dbReference type="AlphaFoldDB" id="Q4TGC7"/>
<feature type="region of interest" description="Disordered" evidence="1">
    <location>
        <begin position="62"/>
        <end position="111"/>
    </location>
</feature>
<comment type="caution">
    <text evidence="2">The sequence shown here is derived from an EMBL/GenBank/DDBJ whole genome shotgun (WGS) entry which is preliminary data.</text>
</comment>